<dbReference type="InterPro" id="IPR001375">
    <property type="entry name" value="Peptidase_S9_cat"/>
</dbReference>
<dbReference type="OrthoDB" id="9801421at2"/>
<keyword evidence="5 9" id="KW-0378">Hydrolase</keyword>
<dbReference type="Proteomes" id="UP000001025">
    <property type="component" value="Chromosome"/>
</dbReference>
<dbReference type="EC" id="3.4.21.26" evidence="3"/>
<dbReference type="InterPro" id="IPR023302">
    <property type="entry name" value="Pept_S9A_N"/>
</dbReference>
<dbReference type="Pfam" id="PF02897">
    <property type="entry name" value="Peptidase_S9_N"/>
    <property type="match status" value="1"/>
</dbReference>
<evidence type="ECO:0000256" key="2">
    <source>
        <dbReference type="ARBA" id="ARBA00005228"/>
    </source>
</evidence>
<evidence type="ECO:0000256" key="6">
    <source>
        <dbReference type="ARBA" id="ARBA00022825"/>
    </source>
</evidence>
<dbReference type="ESTHER" id="rhoba-q7uit3">
    <property type="family name" value="S9N_PPCE_Peptidase_S9"/>
</dbReference>
<dbReference type="PANTHER" id="PTHR42881:SF2">
    <property type="entry name" value="PROLYL ENDOPEPTIDASE"/>
    <property type="match status" value="1"/>
</dbReference>
<dbReference type="GO" id="GO:0005829">
    <property type="term" value="C:cytosol"/>
    <property type="evidence" value="ECO:0000318"/>
    <property type="project" value="GO_Central"/>
</dbReference>
<keyword evidence="6" id="KW-0720">Serine protease</keyword>
<dbReference type="KEGG" id="rba:RB12337"/>
<evidence type="ECO:0000256" key="4">
    <source>
        <dbReference type="ARBA" id="ARBA00022670"/>
    </source>
</evidence>
<dbReference type="EnsemblBacteria" id="CAD77529">
    <property type="protein sequence ID" value="CAD77529"/>
    <property type="gene ID" value="RB12337"/>
</dbReference>
<dbReference type="PROSITE" id="PS00708">
    <property type="entry name" value="PRO_ENDOPEP_SER"/>
    <property type="match status" value="1"/>
</dbReference>
<dbReference type="PRINTS" id="PR00862">
    <property type="entry name" value="PROLIGOPTASE"/>
</dbReference>
<feature type="domain" description="Peptidase S9 prolyl oligopeptidase catalytic" evidence="7">
    <location>
        <begin position="553"/>
        <end position="759"/>
    </location>
</feature>
<dbReference type="GO" id="GO:0004252">
    <property type="term" value="F:serine-type endopeptidase activity"/>
    <property type="evidence" value="ECO:0007669"/>
    <property type="project" value="UniProtKB-EC"/>
</dbReference>
<comment type="similarity">
    <text evidence="2">Belongs to the peptidase S9A family.</text>
</comment>
<dbReference type="EMBL" id="BX294154">
    <property type="protein sequence ID" value="CAD77529.1"/>
    <property type="molecule type" value="Genomic_DNA"/>
</dbReference>
<feature type="domain" description="Peptidase S9A N-terminal" evidence="8">
    <location>
        <begin position="66"/>
        <end position="485"/>
    </location>
</feature>
<dbReference type="GO" id="GO:0006508">
    <property type="term" value="P:proteolysis"/>
    <property type="evidence" value="ECO:0007669"/>
    <property type="project" value="UniProtKB-KW"/>
</dbReference>
<evidence type="ECO:0000256" key="3">
    <source>
        <dbReference type="ARBA" id="ARBA00011897"/>
    </source>
</evidence>
<dbReference type="InterPro" id="IPR002471">
    <property type="entry name" value="Pept_S9_AS"/>
</dbReference>
<evidence type="ECO:0000259" key="7">
    <source>
        <dbReference type="Pfam" id="PF00326"/>
    </source>
</evidence>
<dbReference type="Pfam" id="PF00326">
    <property type="entry name" value="Peptidase_S9"/>
    <property type="match status" value="1"/>
</dbReference>
<evidence type="ECO:0000313" key="9">
    <source>
        <dbReference type="EMBL" id="CAD77529.1"/>
    </source>
</evidence>
<organism evidence="9 10">
    <name type="scientific">Rhodopirellula baltica (strain DSM 10527 / NCIMB 13988 / SH1)</name>
    <dbReference type="NCBI Taxonomy" id="243090"/>
    <lineage>
        <taxon>Bacteria</taxon>
        <taxon>Pseudomonadati</taxon>
        <taxon>Planctomycetota</taxon>
        <taxon>Planctomycetia</taxon>
        <taxon>Pirellulales</taxon>
        <taxon>Pirellulaceae</taxon>
        <taxon>Rhodopirellula</taxon>
    </lineage>
</organism>
<keyword evidence="4" id="KW-0645">Protease</keyword>
<dbReference type="InterPro" id="IPR051167">
    <property type="entry name" value="Prolyl_oligopep/macrocyclase"/>
</dbReference>
<dbReference type="AlphaFoldDB" id="Q7UIT3"/>
<dbReference type="PANTHER" id="PTHR42881">
    <property type="entry name" value="PROLYL ENDOPEPTIDASE"/>
    <property type="match status" value="1"/>
</dbReference>
<proteinExistence type="inferred from homology"/>
<keyword evidence="10" id="KW-1185">Reference proteome</keyword>
<dbReference type="SUPFAM" id="SSF50993">
    <property type="entry name" value="Peptidase/esterase 'gauge' domain"/>
    <property type="match status" value="1"/>
</dbReference>
<accession>Q7UIT3</accession>
<dbReference type="HOGENOM" id="CLU_011290_1_1_0"/>
<dbReference type="InParanoid" id="Q7UIT3"/>
<sequence>MVTPRSTMYDEIFNMTVSLRNDRLRKTLAAFSASVIAGLCISSLFHPAAKADEPTASSSRMKLEYPVSRRDEVVDDYHGREVADPYRWLEDVESDETAAWVEAQNEVTQSYLQSLPQRESMRARLEALWDYSRTGLPAKRGETYFYTFNDGLQNQSVLYRTPVDVPPSQWEANREVLLDPNKLSEDGTMSLASWVPSEDGKYLAYAIADGGSDWRTWRVREVATGKDTDDLIQWSKFSGIAWTPDGDGFYYSRYAEPAEGEELTGTNDNQMMYLHELGTPQSEDKLVMKRPDHPKWGFGASVTDDGRYLVISNWKGTEPKTQVFIQDLTIEDAPVRGLIMGFDADYSFVGSVGSTLYFLTDHEAPRRRVISLDVAEHAKRTDDNVDEPADRAGWEEVIPQSEHVLEHVSLLSGVFFANYLADALNQVERFSLDGSPMGPLELPGKGSVGGLGGRQDAKETFFSFTNYVTPPSIHRVDVATGKSELAIMPEVAFDVSQYVTEQVFCTSKDGTKVPILITRHKDAPMDGSNRTLLYAYGGFNISLTPSYSPGIAGWLDAGGVYAVANLRGGGEYGREWHEAGMQLKKQNVFDDFIAAAEHLIDMGLTSRERLGVRGGSNGGLLIGAVMTQRPDLFGACLPAVGVMDMLRYHKFTIGWAWVSEFGSSDDETQIDNLLSYSPLHNLKPGTCYPATMVTTADRDDRVVPGHSFKFAAALQAAQSCDNPTLIRIETRAGHGAGTPTSKKIDEYADLWSFLLENLK</sequence>
<evidence type="ECO:0000256" key="5">
    <source>
        <dbReference type="ARBA" id="ARBA00022801"/>
    </source>
</evidence>
<dbReference type="FunFam" id="3.40.50.1820:FF:000005">
    <property type="entry name" value="Prolyl endopeptidase"/>
    <property type="match status" value="1"/>
</dbReference>
<dbReference type="Gene3D" id="2.130.10.120">
    <property type="entry name" value="Prolyl oligopeptidase, N-terminal domain"/>
    <property type="match status" value="1"/>
</dbReference>
<dbReference type="InterPro" id="IPR029058">
    <property type="entry name" value="AB_hydrolase_fold"/>
</dbReference>
<dbReference type="eggNOG" id="COG1505">
    <property type="taxonomic scope" value="Bacteria"/>
</dbReference>
<dbReference type="InterPro" id="IPR002470">
    <property type="entry name" value="Peptidase_S9A"/>
</dbReference>
<dbReference type="Gene3D" id="3.40.50.1820">
    <property type="entry name" value="alpha/beta hydrolase"/>
    <property type="match status" value="1"/>
</dbReference>
<reference evidence="9 10" key="1">
    <citation type="journal article" date="2003" name="Proc. Natl. Acad. Sci. U.S.A.">
        <title>Complete genome sequence of the marine planctomycete Pirellula sp. strain 1.</title>
        <authorList>
            <person name="Gloeckner F.O."/>
            <person name="Kube M."/>
            <person name="Bauer M."/>
            <person name="Teeling H."/>
            <person name="Lombardot T."/>
            <person name="Ludwig W."/>
            <person name="Gade D."/>
            <person name="Beck A."/>
            <person name="Borzym K."/>
            <person name="Heitmann K."/>
            <person name="Rabus R."/>
            <person name="Schlesner H."/>
            <person name="Amann R."/>
            <person name="Reinhardt R."/>
        </authorList>
    </citation>
    <scope>NUCLEOTIDE SEQUENCE [LARGE SCALE GENOMIC DNA]</scope>
    <source>
        <strain evidence="10">DSM 10527 / NCIMB 13988 / SH1</strain>
    </source>
</reference>
<evidence type="ECO:0000259" key="8">
    <source>
        <dbReference type="Pfam" id="PF02897"/>
    </source>
</evidence>
<gene>
    <name evidence="9" type="ordered locus">RB12337</name>
</gene>
<dbReference type="SUPFAM" id="SSF53474">
    <property type="entry name" value="alpha/beta-Hydrolases"/>
    <property type="match status" value="1"/>
</dbReference>
<name>Q7UIT3_RHOBA</name>
<dbReference type="STRING" id="243090.RB12337"/>
<dbReference type="FunCoup" id="Q7UIT3">
    <property type="interactions" value="409"/>
</dbReference>
<dbReference type="FunFam" id="2.130.10.120:FF:000001">
    <property type="entry name" value="Prolyl endopeptidase"/>
    <property type="match status" value="1"/>
</dbReference>
<evidence type="ECO:0000313" key="10">
    <source>
        <dbReference type="Proteomes" id="UP000001025"/>
    </source>
</evidence>
<comment type="catalytic activity">
    <reaction evidence="1">
        <text>Hydrolysis of Pro-|-Xaa &gt;&gt; Ala-|-Xaa in oligopeptides.</text>
        <dbReference type="EC" id="3.4.21.26"/>
    </reaction>
</comment>
<protein>
    <recommendedName>
        <fullName evidence="3">prolyl oligopeptidase</fullName>
        <ecNumber evidence="3">3.4.21.26</ecNumber>
    </recommendedName>
</protein>
<dbReference type="PATRIC" id="fig|243090.15.peg.5960"/>
<evidence type="ECO:0000256" key="1">
    <source>
        <dbReference type="ARBA" id="ARBA00001070"/>
    </source>
</evidence>
<dbReference type="GO" id="GO:0070012">
    <property type="term" value="F:oligopeptidase activity"/>
    <property type="evidence" value="ECO:0000318"/>
    <property type="project" value="GO_Central"/>
</dbReference>